<gene>
    <name evidence="2" type="ORF">KDH_12580</name>
</gene>
<protein>
    <submittedName>
        <fullName evidence="2">Uncharacterized protein</fullName>
    </submittedName>
</protein>
<keyword evidence="1" id="KW-1133">Transmembrane helix</keyword>
<organism evidence="2 3">
    <name type="scientific">Dictyobacter halimunensis</name>
    <dbReference type="NCBI Taxonomy" id="3026934"/>
    <lineage>
        <taxon>Bacteria</taxon>
        <taxon>Bacillati</taxon>
        <taxon>Chloroflexota</taxon>
        <taxon>Ktedonobacteria</taxon>
        <taxon>Ktedonobacterales</taxon>
        <taxon>Dictyobacteraceae</taxon>
        <taxon>Dictyobacter</taxon>
    </lineage>
</organism>
<dbReference type="EMBL" id="BSRI01000001">
    <property type="protein sequence ID" value="GLV54411.1"/>
    <property type="molecule type" value="Genomic_DNA"/>
</dbReference>
<sequence>MISSSSNYGPLSLLIAIQGIVAFLTLLVLWWVDRISSPAMLLLSLVAFVSLCLHMHTLRDEYRQQWYLYYSLLAFILLGVELLGKPGLWTHFPLLPAHVWPLFLLELLAVLAFLIAYLLCRAVPDNLSPQQRQQRQIRVIASPAGFALHVLRLPAFLRGGNRARET</sequence>
<comment type="caution">
    <text evidence="2">The sequence shown here is derived from an EMBL/GenBank/DDBJ whole genome shotgun (WGS) entry which is preliminary data.</text>
</comment>
<keyword evidence="1" id="KW-0812">Transmembrane</keyword>
<feature type="transmembrane region" description="Helical" evidence="1">
    <location>
        <begin position="38"/>
        <end position="55"/>
    </location>
</feature>
<evidence type="ECO:0000313" key="3">
    <source>
        <dbReference type="Proteomes" id="UP001344906"/>
    </source>
</evidence>
<name>A0ABQ6FJL6_9CHLR</name>
<keyword evidence="1" id="KW-0472">Membrane</keyword>
<dbReference type="Proteomes" id="UP001344906">
    <property type="component" value="Unassembled WGS sequence"/>
</dbReference>
<feature type="transmembrane region" description="Helical" evidence="1">
    <location>
        <begin position="99"/>
        <end position="119"/>
    </location>
</feature>
<proteinExistence type="predicted"/>
<keyword evidence="3" id="KW-1185">Reference proteome</keyword>
<evidence type="ECO:0000256" key="1">
    <source>
        <dbReference type="SAM" id="Phobius"/>
    </source>
</evidence>
<accession>A0ABQ6FJL6</accession>
<feature type="transmembrane region" description="Helical" evidence="1">
    <location>
        <begin position="12"/>
        <end position="32"/>
    </location>
</feature>
<evidence type="ECO:0000313" key="2">
    <source>
        <dbReference type="EMBL" id="GLV54411.1"/>
    </source>
</evidence>
<reference evidence="2 3" key="1">
    <citation type="submission" date="2023-02" db="EMBL/GenBank/DDBJ databases">
        <title>Dictyobacter halimunensis sp. nov., a new member of the class Ktedonobacteria from forest soil in a geothermal area.</title>
        <authorList>
            <person name="Rachmania M.K."/>
            <person name="Ningsih F."/>
            <person name="Sakai Y."/>
            <person name="Yabe S."/>
            <person name="Yokota A."/>
            <person name="Sjamsuridzal W."/>
        </authorList>
    </citation>
    <scope>NUCLEOTIDE SEQUENCE [LARGE SCALE GENOMIC DNA]</scope>
    <source>
        <strain evidence="2 3">S3.2.2.5</strain>
    </source>
</reference>
<feature type="transmembrane region" description="Helical" evidence="1">
    <location>
        <begin position="67"/>
        <end position="84"/>
    </location>
</feature>